<keyword evidence="1" id="KW-0732">Signal</keyword>
<accession>A0A3R9V1H2</accession>
<evidence type="ECO:0008006" key="4">
    <source>
        <dbReference type="Google" id="ProtNLM"/>
    </source>
</evidence>
<comment type="caution">
    <text evidence="2">The sequence shown here is derived from an EMBL/GenBank/DDBJ whole genome shotgun (WGS) entry which is preliminary data.</text>
</comment>
<evidence type="ECO:0000313" key="3">
    <source>
        <dbReference type="Proteomes" id="UP000270291"/>
    </source>
</evidence>
<name>A0A3R9V1H2_9BACT</name>
<evidence type="ECO:0000313" key="2">
    <source>
        <dbReference type="EMBL" id="RSK44675.1"/>
    </source>
</evidence>
<dbReference type="RefSeq" id="WP_125436827.1">
    <property type="nucleotide sequence ID" value="NZ_RWIU01000002.1"/>
</dbReference>
<feature type="signal peptide" evidence="1">
    <location>
        <begin position="1"/>
        <end position="21"/>
    </location>
</feature>
<dbReference type="AlphaFoldDB" id="A0A3R9V1H2"/>
<sequence>MARFYTLLLSLCLVIIAAACSKEEEQKPQPGSIAFLKGDWEVLYHNTVSYAPDGTERSRTGSVPPQYYELYRFTDNTLAMHFYPNSYNFSYTRDGNTLNVLRIDPGTWKPTQIFVEQETAEELILKFNTPSPLADGYWLSYTHLKKI</sequence>
<protein>
    <recommendedName>
        <fullName evidence="4">Lipocalin-like domain-containing protein</fullName>
    </recommendedName>
</protein>
<dbReference type="PROSITE" id="PS51257">
    <property type="entry name" value="PROKAR_LIPOPROTEIN"/>
    <property type="match status" value="1"/>
</dbReference>
<dbReference type="Proteomes" id="UP000270291">
    <property type="component" value="Unassembled WGS sequence"/>
</dbReference>
<organism evidence="2 3">
    <name type="scientific">Hymenobacter perfusus</name>
    <dbReference type="NCBI Taxonomy" id="1236770"/>
    <lineage>
        <taxon>Bacteria</taxon>
        <taxon>Pseudomonadati</taxon>
        <taxon>Bacteroidota</taxon>
        <taxon>Cytophagia</taxon>
        <taxon>Cytophagales</taxon>
        <taxon>Hymenobacteraceae</taxon>
        <taxon>Hymenobacter</taxon>
    </lineage>
</organism>
<dbReference type="EMBL" id="RWIU01000002">
    <property type="protein sequence ID" value="RSK44675.1"/>
    <property type="molecule type" value="Genomic_DNA"/>
</dbReference>
<keyword evidence="3" id="KW-1185">Reference proteome</keyword>
<gene>
    <name evidence="2" type="ORF">EI293_09195</name>
</gene>
<feature type="chain" id="PRO_5018580596" description="Lipocalin-like domain-containing protein" evidence="1">
    <location>
        <begin position="22"/>
        <end position="147"/>
    </location>
</feature>
<reference evidence="2 3" key="1">
    <citation type="submission" date="2018-12" db="EMBL/GenBank/DDBJ databases">
        <authorList>
            <person name="Feng G."/>
            <person name="Zhu H."/>
        </authorList>
    </citation>
    <scope>NUCLEOTIDE SEQUENCE [LARGE SCALE GENOMIC DNA]</scope>
    <source>
        <strain evidence="2 3">LMG 26000</strain>
    </source>
</reference>
<proteinExistence type="predicted"/>
<evidence type="ECO:0000256" key="1">
    <source>
        <dbReference type="SAM" id="SignalP"/>
    </source>
</evidence>